<sequence>MEVQEDEGGEPAERRQTRQSSSNQTPAVHQPQQTSWSQTLRTLRRGWYGFAPVGAVWSVCQVEATLHPSLILVDVCWRLLLVCLLWMVLGGCVHALKCCLRPGQNQGECPLRVQQEVATENMNLWRSQSRSLDNNLPLALALADGLLLCALQEPLLDPRVPHIKAVLSRLESVCHTLEKAGIGSETTLEDMDQDSILIDKVKLIHTYLQQRSSSLCRLVQVQGDFETTAKVVLEGLEGLWAQLEELHTGVTLTKEGSRGHGDLASAQTDTETLFAVLGHYRNSLQCCQAHLKDSTQLVQELTWRHTQISNSVSSTSESVWPELLLQSNIEQFDKVQESFFALEQQTSTFQAHLEGLGKANQERHRGPLDQANGAHSCSASPQTSLYLQNGSTTHEKHRNSTSASTSVSSMEIDTDTDIDIDSLLSRCKRRALQFTSSIGRLRKSGRRK</sequence>
<evidence type="ECO:0000313" key="3">
    <source>
        <dbReference type="Proteomes" id="UP001488805"/>
    </source>
</evidence>
<gene>
    <name evidence="2" type="ORF">VZT92_021030</name>
</gene>
<proteinExistence type="predicted"/>
<keyword evidence="3" id="KW-1185">Reference proteome</keyword>
<feature type="compositionally biased region" description="Polar residues" evidence="1">
    <location>
        <begin position="18"/>
        <end position="37"/>
    </location>
</feature>
<feature type="region of interest" description="Disordered" evidence="1">
    <location>
        <begin position="1"/>
        <end position="37"/>
    </location>
</feature>
<name>A0AAW1EHC9_ZOAVI</name>
<feature type="compositionally biased region" description="Polar residues" evidence="1">
    <location>
        <begin position="373"/>
        <end position="392"/>
    </location>
</feature>
<protein>
    <submittedName>
        <fullName evidence="2">Uncharacterized protein</fullName>
    </submittedName>
</protein>
<comment type="caution">
    <text evidence="2">The sequence shown here is derived from an EMBL/GenBank/DDBJ whole genome shotgun (WGS) entry which is preliminary data.</text>
</comment>
<reference evidence="2 3" key="1">
    <citation type="journal article" date="2024" name="Genome Biol. Evol.">
        <title>Chromosome-level genome assembly of the viviparous eelpout Zoarces viviparus.</title>
        <authorList>
            <person name="Fuhrmann N."/>
            <person name="Brasseur M.V."/>
            <person name="Bakowski C.E."/>
            <person name="Podsiadlowski L."/>
            <person name="Prost S."/>
            <person name="Krehenwinkel H."/>
            <person name="Mayer C."/>
        </authorList>
    </citation>
    <scope>NUCLEOTIDE SEQUENCE [LARGE SCALE GENOMIC DNA]</scope>
    <source>
        <strain evidence="2">NO-MEL_2022_Ind0_liver</strain>
    </source>
</reference>
<feature type="compositionally biased region" description="Low complexity" evidence="1">
    <location>
        <begin position="400"/>
        <end position="409"/>
    </location>
</feature>
<dbReference type="EMBL" id="JBCEZU010000329">
    <property type="protein sequence ID" value="KAK9521205.1"/>
    <property type="molecule type" value="Genomic_DNA"/>
</dbReference>
<evidence type="ECO:0000313" key="2">
    <source>
        <dbReference type="EMBL" id="KAK9521205.1"/>
    </source>
</evidence>
<dbReference type="Proteomes" id="UP001488805">
    <property type="component" value="Unassembled WGS sequence"/>
</dbReference>
<organism evidence="2 3">
    <name type="scientific">Zoarces viviparus</name>
    <name type="common">Viviparous eelpout</name>
    <name type="synonym">Blennius viviparus</name>
    <dbReference type="NCBI Taxonomy" id="48416"/>
    <lineage>
        <taxon>Eukaryota</taxon>
        <taxon>Metazoa</taxon>
        <taxon>Chordata</taxon>
        <taxon>Craniata</taxon>
        <taxon>Vertebrata</taxon>
        <taxon>Euteleostomi</taxon>
        <taxon>Actinopterygii</taxon>
        <taxon>Neopterygii</taxon>
        <taxon>Teleostei</taxon>
        <taxon>Neoteleostei</taxon>
        <taxon>Acanthomorphata</taxon>
        <taxon>Eupercaria</taxon>
        <taxon>Perciformes</taxon>
        <taxon>Cottioidei</taxon>
        <taxon>Zoarcales</taxon>
        <taxon>Zoarcidae</taxon>
        <taxon>Zoarcinae</taxon>
        <taxon>Zoarces</taxon>
    </lineage>
</organism>
<accession>A0AAW1EHC9</accession>
<dbReference type="AlphaFoldDB" id="A0AAW1EHC9"/>
<feature type="region of interest" description="Disordered" evidence="1">
    <location>
        <begin position="370"/>
        <end position="410"/>
    </location>
</feature>
<feature type="compositionally biased region" description="Acidic residues" evidence="1">
    <location>
        <begin position="1"/>
        <end position="10"/>
    </location>
</feature>
<evidence type="ECO:0000256" key="1">
    <source>
        <dbReference type="SAM" id="MobiDB-lite"/>
    </source>
</evidence>